<dbReference type="Proteomes" id="UP000632222">
    <property type="component" value="Unassembled WGS sequence"/>
</dbReference>
<keyword evidence="13" id="KW-1185">Reference proteome</keyword>
<comment type="catalytic activity">
    <reaction evidence="10 11">
        <text>L-threonyl-[protein] + FAD = FMN-L-threonyl-[protein] + AMP + H(+)</text>
        <dbReference type="Rhea" id="RHEA:36847"/>
        <dbReference type="Rhea" id="RHEA-COMP:11060"/>
        <dbReference type="Rhea" id="RHEA-COMP:11061"/>
        <dbReference type="ChEBI" id="CHEBI:15378"/>
        <dbReference type="ChEBI" id="CHEBI:30013"/>
        <dbReference type="ChEBI" id="CHEBI:57692"/>
        <dbReference type="ChEBI" id="CHEBI:74257"/>
        <dbReference type="ChEBI" id="CHEBI:456215"/>
        <dbReference type="EC" id="2.7.1.180"/>
    </reaction>
</comment>
<comment type="caution">
    <text evidence="12">The sequence shown here is derived from an EMBL/GenBank/DDBJ whole genome shotgun (WGS) entry which is preliminary data.</text>
</comment>
<dbReference type="PANTHER" id="PTHR30040:SF2">
    <property type="entry name" value="FAD:PROTEIN FMN TRANSFERASE"/>
    <property type="match status" value="1"/>
</dbReference>
<gene>
    <name evidence="12" type="ORF">GCM10008938_13530</name>
</gene>
<dbReference type="EMBL" id="BMOD01000003">
    <property type="protein sequence ID" value="GGJ28754.1"/>
    <property type="molecule type" value="Genomic_DNA"/>
</dbReference>
<keyword evidence="5 11" id="KW-0808">Transferase</keyword>
<dbReference type="PANTHER" id="PTHR30040">
    <property type="entry name" value="THIAMINE BIOSYNTHESIS LIPOPROTEIN APBE"/>
    <property type="match status" value="1"/>
</dbReference>
<evidence type="ECO:0000256" key="2">
    <source>
        <dbReference type="ARBA" id="ARBA00011955"/>
    </source>
</evidence>
<dbReference type="Pfam" id="PF02424">
    <property type="entry name" value="ApbE"/>
    <property type="match status" value="1"/>
</dbReference>
<evidence type="ECO:0000256" key="6">
    <source>
        <dbReference type="ARBA" id="ARBA00022723"/>
    </source>
</evidence>
<evidence type="ECO:0000256" key="7">
    <source>
        <dbReference type="ARBA" id="ARBA00022827"/>
    </source>
</evidence>
<evidence type="ECO:0000256" key="5">
    <source>
        <dbReference type="ARBA" id="ARBA00022679"/>
    </source>
</evidence>
<sequence length="303" mass="33168">MRHFEGVLGTSLEIQLLAETAEQASAAEHLLLAEIDRLELVFSRFLQGSELNQWQQSHQEWHSVSADLHWLLKESLFWMEQTDRAFHPGVDALTGLWKAAALNGRPPEQTEFQPVLEALSGPLWEVRDLKACKLSRLQLNFNGFAKGRIVDLACKRASEVPGVSELLVNIGGDLRHQGSRPIQVSIANPCSGADNLPAFACLQIQNQGLATSGHVHRGFQVGDQWHSHLIHPGTGLPVTRLAGVSVLADDSATADVLATAFSVLPIQDSLALADGLPRVGCLLIEGPQTVHFNRFWKDHVLSS</sequence>
<dbReference type="InterPro" id="IPR024932">
    <property type="entry name" value="ApbE"/>
</dbReference>
<keyword evidence="7 11" id="KW-0274">FAD</keyword>
<accession>A0ABQ2CWV4</accession>
<proteinExistence type="inferred from homology"/>
<name>A0ABQ2CWV4_9DEIO</name>
<comment type="similarity">
    <text evidence="11">Belongs to the ApbE family.</text>
</comment>
<evidence type="ECO:0000256" key="10">
    <source>
        <dbReference type="ARBA" id="ARBA00048540"/>
    </source>
</evidence>
<dbReference type="SUPFAM" id="SSF143631">
    <property type="entry name" value="ApbE-like"/>
    <property type="match status" value="1"/>
</dbReference>
<keyword evidence="4 11" id="KW-0285">Flavoprotein</keyword>
<reference evidence="13" key="1">
    <citation type="journal article" date="2019" name="Int. J. Syst. Evol. Microbiol.">
        <title>The Global Catalogue of Microorganisms (GCM) 10K type strain sequencing project: providing services to taxonomists for standard genome sequencing and annotation.</title>
        <authorList>
            <consortium name="The Broad Institute Genomics Platform"/>
            <consortium name="The Broad Institute Genome Sequencing Center for Infectious Disease"/>
            <person name="Wu L."/>
            <person name="Ma J."/>
        </authorList>
    </citation>
    <scope>NUCLEOTIDE SEQUENCE [LARGE SCALE GENOMIC DNA]</scope>
    <source>
        <strain evidence="13">JCM 14370</strain>
    </source>
</reference>
<evidence type="ECO:0000313" key="12">
    <source>
        <dbReference type="EMBL" id="GGJ28754.1"/>
    </source>
</evidence>
<evidence type="ECO:0000256" key="9">
    <source>
        <dbReference type="ARBA" id="ARBA00031306"/>
    </source>
</evidence>
<evidence type="ECO:0000256" key="3">
    <source>
        <dbReference type="ARBA" id="ARBA00016337"/>
    </source>
</evidence>
<dbReference type="EC" id="2.7.1.180" evidence="2 11"/>
<evidence type="ECO:0000256" key="4">
    <source>
        <dbReference type="ARBA" id="ARBA00022630"/>
    </source>
</evidence>
<dbReference type="Gene3D" id="3.10.520.10">
    <property type="entry name" value="ApbE-like domains"/>
    <property type="match status" value="1"/>
</dbReference>
<evidence type="ECO:0000313" key="13">
    <source>
        <dbReference type="Proteomes" id="UP000632222"/>
    </source>
</evidence>
<comment type="cofactor">
    <cofactor evidence="1">
        <name>Mg(2+)</name>
        <dbReference type="ChEBI" id="CHEBI:18420"/>
    </cofactor>
</comment>
<evidence type="ECO:0000256" key="8">
    <source>
        <dbReference type="ARBA" id="ARBA00022842"/>
    </source>
</evidence>
<dbReference type="GO" id="GO:0016740">
    <property type="term" value="F:transferase activity"/>
    <property type="evidence" value="ECO:0007669"/>
    <property type="project" value="UniProtKB-KW"/>
</dbReference>
<dbReference type="PIRSF" id="PIRSF006268">
    <property type="entry name" value="ApbE"/>
    <property type="match status" value="1"/>
</dbReference>
<keyword evidence="6 11" id="KW-0479">Metal-binding</keyword>
<evidence type="ECO:0000256" key="11">
    <source>
        <dbReference type="PIRNR" id="PIRNR006268"/>
    </source>
</evidence>
<evidence type="ECO:0000256" key="1">
    <source>
        <dbReference type="ARBA" id="ARBA00001946"/>
    </source>
</evidence>
<organism evidence="12 13">
    <name type="scientific">Deinococcus roseus</name>
    <dbReference type="NCBI Taxonomy" id="392414"/>
    <lineage>
        <taxon>Bacteria</taxon>
        <taxon>Thermotogati</taxon>
        <taxon>Deinococcota</taxon>
        <taxon>Deinococci</taxon>
        <taxon>Deinococcales</taxon>
        <taxon>Deinococcaceae</taxon>
        <taxon>Deinococcus</taxon>
    </lineage>
</organism>
<protein>
    <recommendedName>
        <fullName evidence="3 11">FAD:protein FMN transferase</fullName>
        <ecNumber evidence="2 11">2.7.1.180</ecNumber>
    </recommendedName>
    <alternativeName>
        <fullName evidence="9 11">Flavin transferase</fullName>
    </alternativeName>
</protein>
<dbReference type="InterPro" id="IPR003374">
    <property type="entry name" value="ApbE-like_sf"/>
</dbReference>
<keyword evidence="8 11" id="KW-0460">Magnesium</keyword>